<dbReference type="SUPFAM" id="SSF46785">
    <property type="entry name" value="Winged helix' DNA-binding domain"/>
    <property type="match status" value="1"/>
</dbReference>
<dbReference type="PANTHER" id="PTHR30136">
    <property type="entry name" value="HELIX-TURN-HELIX TRANSCRIPTIONAL REGULATOR, ICLR FAMILY"/>
    <property type="match status" value="1"/>
</dbReference>
<dbReference type="SMART" id="SM00346">
    <property type="entry name" value="HTH_ICLR"/>
    <property type="match status" value="1"/>
</dbReference>
<sequence>MESEAGPQPADFVQSVGRAMLILEVVGRCPGLPVKAIARRCSLNLSTTYHLVRTLAYEGYLVRLPDGTYVIGDAVARRFHDLAASLERPPEAALVLHQLTERIGLSAYLGLLRDERVTVVEVAERPGSPHLEDFEVGLDVSAHATALGKALLAALPPRTRRDLLLGHGLRPYTANTQTDLDRLEEELRSVRPGAPVVEHGEFRDGVACVAALVPRTGADGPAWAVVVAMRDEDVPSHICTEVVLAAMDLAAAPTHPDRPGAAQQSGSAWWRGRRR</sequence>
<feature type="region of interest" description="Disordered" evidence="4">
    <location>
        <begin position="252"/>
        <end position="275"/>
    </location>
</feature>
<dbReference type="InterPro" id="IPR036390">
    <property type="entry name" value="WH_DNA-bd_sf"/>
</dbReference>
<dbReference type="PANTHER" id="PTHR30136:SF24">
    <property type="entry name" value="HTH-TYPE TRANSCRIPTIONAL REPRESSOR ALLR"/>
    <property type="match status" value="1"/>
</dbReference>
<comment type="caution">
    <text evidence="7">The sequence shown here is derived from an EMBL/GenBank/DDBJ whole genome shotgun (WGS) entry which is preliminary data.</text>
</comment>
<name>A0ABQ3HH42_9ACTN</name>
<evidence type="ECO:0000256" key="3">
    <source>
        <dbReference type="ARBA" id="ARBA00023163"/>
    </source>
</evidence>
<dbReference type="InterPro" id="IPR036388">
    <property type="entry name" value="WH-like_DNA-bd_sf"/>
</dbReference>
<dbReference type="Proteomes" id="UP000597341">
    <property type="component" value="Unassembled WGS sequence"/>
</dbReference>
<proteinExistence type="predicted"/>
<dbReference type="InterPro" id="IPR029016">
    <property type="entry name" value="GAF-like_dom_sf"/>
</dbReference>
<dbReference type="Gene3D" id="3.30.450.40">
    <property type="match status" value="1"/>
</dbReference>
<dbReference type="InterPro" id="IPR050707">
    <property type="entry name" value="HTH_MetabolicPath_Reg"/>
</dbReference>
<dbReference type="InterPro" id="IPR014757">
    <property type="entry name" value="Tscrpt_reg_IclR_C"/>
</dbReference>
<accession>A0ABQ3HH42</accession>
<evidence type="ECO:0000259" key="6">
    <source>
        <dbReference type="PROSITE" id="PS51078"/>
    </source>
</evidence>
<gene>
    <name evidence="7" type="ORF">GCM10011376_15680</name>
</gene>
<keyword evidence="8" id="KW-1185">Reference proteome</keyword>
<dbReference type="Pfam" id="PF09339">
    <property type="entry name" value="HTH_IclR"/>
    <property type="match status" value="1"/>
</dbReference>
<dbReference type="Pfam" id="PF01614">
    <property type="entry name" value="IclR_C"/>
    <property type="match status" value="1"/>
</dbReference>
<evidence type="ECO:0000313" key="7">
    <source>
        <dbReference type="EMBL" id="GHE16958.1"/>
    </source>
</evidence>
<feature type="domain" description="IclR-ED" evidence="6">
    <location>
        <begin position="74"/>
        <end position="261"/>
    </location>
</feature>
<dbReference type="RefSeq" id="WP_191278835.1">
    <property type="nucleotide sequence ID" value="NZ_BNAD01000003.1"/>
</dbReference>
<organism evidence="7 8">
    <name type="scientific">Nocardioides flavus</name>
    <name type="common">ex Wang et al. 2016</name>
    <dbReference type="NCBI Taxonomy" id="2058780"/>
    <lineage>
        <taxon>Bacteria</taxon>
        <taxon>Bacillati</taxon>
        <taxon>Actinomycetota</taxon>
        <taxon>Actinomycetes</taxon>
        <taxon>Propionibacteriales</taxon>
        <taxon>Nocardioidaceae</taxon>
        <taxon>Nocardioides</taxon>
    </lineage>
</organism>
<dbReference type="EMBL" id="BNAD01000003">
    <property type="protein sequence ID" value="GHE16958.1"/>
    <property type="molecule type" value="Genomic_DNA"/>
</dbReference>
<dbReference type="PROSITE" id="PS51078">
    <property type="entry name" value="ICLR_ED"/>
    <property type="match status" value="1"/>
</dbReference>
<dbReference type="Gene3D" id="1.10.10.10">
    <property type="entry name" value="Winged helix-like DNA-binding domain superfamily/Winged helix DNA-binding domain"/>
    <property type="match status" value="1"/>
</dbReference>
<dbReference type="SUPFAM" id="SSF55781">
    <property type="entry name" value="GAF domain-like"/>
    <property type="match status" value="1"/>
</dbReference>
<evidence type="ECO:0000259" key="5">
    <source>
        <dbReference type="PROSITE" id="PS51077"/>
    </source>
</evidence>
<protein>
    <submittedName>
        <fullName evidence="7">Transcriptional regulator</fullName>
    </submittedName>
</protein>
<reference evidence="8" key="1">
    <citation type="journal article" date="2019" name="Int. J. Syst. Evol. Microbiol.">
        <title>The Global Catalogue of Microorganisms (GCM) 10K type strain sequencing project: providing services to taxonomists for standard genome sequencing and annotation.</title>
        <authorList>
            <consortium name="The Broad Institute Genomics Platform"/>
            <consortium name="The Broad Institute Genome Sequencing Center for Infectious Disease"/>
            <person name="Wu L."/>
            <person name="Ma J."/>
        </authorList>
    </citation>
    <scope>NUCLEOTIDE SEQUENCE [LARGE SCALE GENOMIC DNA]</scope>
    <source>
        <strain evidence="8">CGMCC 1.12791</strain>
    </source>
</reference>
<evidence type="ECO:0000256" key="2">
    <source>
        <dbReference type="ARBA" id="ARBA00023125"/>
    </source>
</evidence>
<evidence type="ECO:0000313" key="8">
    <source>
        <dbReference type="Proteomes" id="UP000597341"/>
    </source>
</evidence>
<dbReference type="PROSITE" id="PS51077">
    <property type="entry name" value="HTH_ICLR"/>
    <property type="match status" value="1"/>
</dbReference>
<keyword evidence="3" id="KW-0804">Transcription</keyword>
<keyword evidence="1" id="KW-0805">Transcription regulation</keyword>
<evidence type="ECO:0000256" key="1">
    <source>
        <dbReference type="ARBA" id="ARBA00023015"/>
    </source>
</evidence>
<feature type="domain" description="HTH iclR-type" evidence="5">
    <location>
        <begin position="13"/>
        <end position="73"/>
    </location>
</feature>
<keyword evidence="2" id="KW-0238">DNA-binding</keyword>
<evidence type="ECO:0000256" key="4">
    <source>
        <dbReference type="SAM" id="MobiDB-lite"/>
    </source>
</evidence>
<dbReference type="InterPro" id="IPR005471">
    <property type="entry name" value="Tscrpt_reg_IclR_N"/>
</dbReference>